<keyword evidence="5 9" id="KW-0479">Metal-binding</keyword>
<evidence type="ECO:0000256" key="10">
    <source>
        <dbReference type="RuleBase" id="RU000461"/>
    </source>
</evidence>
<evidence type="ECO:0000256" key="2">
    <source>
        <dbReference type="ARBA" id="ARBA00003690"/>
    </source>
</evidence>
<protein>
    <recommendedName>
        <fullName evidence="13">Cytochrome P450</fullName>
    </recommendedName>
</protein>
<dbReference type="InterPro" id="IPR050196">
    <property type="entry name" value="Cytochrome_P450_Monoox"/>
</dbReference>
<dbReference type="InterPro" id="IPR017972">
    <property type="entry name" value="Cyt_P450_CS"/>
</dbReference>
<dbReference type="InterPro" id="IPR036396">
    <property type="entry name" value="Cyt_P450_sf"/>
</dbReference>
<evidence type="ECO:0000256" key="1">
    <source>
        <dbReference type="ARBA" id="ARBA00001971"/>
    </source>
</evidence>
<evidence type="ECO:0000256" key="3">
    <source>
        <dbReference type="ARBA" id="ARBA00010617"/>
    </source>
</evidence>
<dbReference type="AlphaFoldDB" id="A0A232FKZ8"/>
<evidence type="ECO:0000256" key="6">
    <source>
        <dbReference type="ARBA" id="ARBA00023002"/>
    </source>
</evidence>
<comment type="caution">
    <text evidence="11">The sequence shown here is derived from an EMBL/GenBank/DDBJ whole genome shotgun (WGS) entry which is preliminary data.</text>
</comment>
<evidence type="ECO:0000313" key="12">
    <source>
        <dbReference type="Proteomes" id="UP000215335"/>
    </source>
</evidence>
<dbReference type="GO" id="GO:0004497">
    <property type="term" value="F:monooxygenase activity"/>
    <property type="evidence" value="ECO:0007669"/>
    <property type="project" value="UniProtKB-KW"/>
</dbReference>
<dbReference type="InterPro" id="IPR001128">
    <property type="entry name" value="Cyt_P450"/>
</dbReference>
<comment type="function">
    <text evidence="2">May be involved in the metabolism of insect hormones and in the breakdown of synthetic insecticides.</text>
</comment>
<dbReference type="Gene3D" id="1.10.630.10">
    <property type="entry name" value="Cytochrome P450"/>
    <property type="match status" value="1"/>
</dbReference>
<organism evidence="11 12">
    <name type="scientific">Trichomalopsis sarcophagae</name>
    <dbReference type="NCBI Taxonomy" id="543379"/>
    <lineage>
        <taxon>Eukaryota</taxon>
        <taxon>Metazoa</taxon>
        <taxon>Ecdysozoa</taxon>
        <taxon>Arthropoda</taxon>
        <taxon>Hexapoda</taxon>
        <taxon>Insecta</taxon>
        <taxon>Pterygota</taxon>
        <taxon>Neoptera</taxon>
        <taxon>Endopterygota</taxon>
        <taxon>Hymenoptera</taxon>
        <taxon>Apocrita</taxon>
        <taxon>Proctotrupomorpha</taxon>
        <taxon>Chalcidoidea</taxon>
        <taxon>Pteromalidae</taxon>
        <taxon>Pteromalinae</taxon>
        <taxon>Trichomalopsis</taxon>
    </lineage>
</organism>
<gene>
    <name evidence="11" type="ORF">TSAR_013711</name>
</gene>
<proteinExistence type="inferred from homology"/>
<dbReference type="PANTHER" id="PTHR24291:SF105">
    <property type="entry name" value="CYTOCHROME P450 4P1-RELATED"/>
    <property type="match status" value="1"/>
</dbReference>
<name>A0A232FKZ8_9HYME</name>
<dbReference type="OrthoDB" id="1470350at2759"/>
<evidence type="ECO:0000256" key="9">
    <source>
        <dbReference type="PIRSR" id="PIRSR602401-1"/>
    </source>
</evidence>
<evidence type="ECO:0000313" key="11">
    <source>
        <dbReference type="EMBL" id="OXU31426.1"/>
    </source>
</evidence>
<evidence type="ECO:0000256" key="7">
    <source>
        <dbReference type="ARBA" id="ARBA00023004"/>
    </source>
</evidence>
<dbReference type="EMBL" id="NNAY01000058">
    <property type="protein sequence ID" value="OXU31426.1"/>
    <property type="molecule type" value="Genomic_DNA"/>
</dbReference>
<dbReference type="Proteomes" id="UP000215335">
    <property type="component" value="Unassembled WGS sequence"/>
</dbReference>
<dbReference type="InterPro" id="IPR002401">
    <property type="entry name" value="Cyt_P450_E_grp-I"/>
</dbReference>
<dbReference type="PRINTS" id="PR00463">
    <property type="entry name" value="EP450I"/>
</dbReference>
<accession>A0A232FKZ8</accession>
<dbReference type="GO" id="GO:0016705">
    <property type="term" value="F:oxidoreductase activity, acting on paired donors, with incorporation or reduction of molecular oxygen"/>
    <property type="evidence" value="ECO:0007669"/>
    <property type="project" value="InterPro"/>
</dbReference>
<dbReference type="PANTHER" id="PTHR24291">
    <property type="entry name" value="CYTOCHROME P450 FAMILY 4"/>
    <property type="match status" value="1"/>
</dbReference>
<dbReference type="GO" id="GO:0020037">
    <property type="term" value="F:heme binding"/>
    <property type="evidence" value="ECO:0007669"/>
    <property type="project" value="InterPro"/>
</dbReference>
<keyword evidence="7 9" id="KW-0408">Iron</keyword>
<evidence type="ECO:0008006" key="13">
    <source>
        <dbReference type="Google" id="ProtNLM"/>
    </source>
</evidence>
<dbReference type="SUPFAM" id="SSF48264">
    <property type="entry name" value="Cytochrome P450"/>
    <property type="match status" value="1"/>
</dbReference>
<evidence type="ECO:0000256" key="5">
    <source>
        <dbReference type="ARBA" id="ARBA00022723"/>
    </source>
</evidence>
<comment type="cofactor">
    <cofactor evidence="1 9">
        <name>heme</name>
        <dbReference type="ChEBI" id="CHEBI:30413"/>
    </cofactor>
</comment>
<reference evidence="11 12" key="1">
    <citation type="journal article" date="2017" name="Curr. Biol.">
        <title>The Evolution of Venom by Co-option of Single-Copy Genes.</title>
        <authorList>
            <person name="Martinson E.O."/>
            <person name="Mrinalini"/>
            <person name="Kelkar Y.D."/>
            <person name="Chang C.H."/>
            <person name="Werren J.H."/>
        </authorList>
    </citation>
    <scope>NUCLEOTIDE SEQUENCE [LARGE SCALE GENOMIC DNA]</scope>
    <source>
        <strain evidence="11 12">Alberta</strain>
        <tissue evidence="11">Whole body</tissue>
    </source>
</reference>
<keyword evidence="8 10" id="KW-0503">Monooxygenase</keyword>
<evidence type="ECO:0000256" key="4">
    <source>
        <dbReference type="ARBA" id="ARBA00022617"/>
    </source>
</evidence>
<feature type="binding site" description="axial binding residue" evidence="9">
    <location>
        <position position="476"/>
    </location>
    <ligand>
        <name>heme</name>
        <dbReference type="ChEBI" id="CHEBI:30413"/>
    </ligand>
    <ligandPart>
        <name>Fe</name>
        <dbReference type="ChEBI" id="CHEBI:18248"/>
    </ligandPart>
</feature>
<keyword evidence="6 10" id="KW-0560">Oxidoreductase</keyword>
<keyword evidence="12" id="KW-1185">Reference proteome</keyword>
<dbReference type="STRING" id="543379.A0A232FKZ8"/>
<comment type="similarity">
    <text evidence="3 10">Belongs to the cytochrome P450 family.</text>
</comment>
<keyword evidence="4 9" id="KW-0349">Heme</keyword>
<sequence>MLMHLLLFIALALTVFHFYIRYRRIGRLASAIPGPSPYPFIGNMLSFDISSPVSMWLVLRQLSNQYYPITRVWMTTEALYSVRHPDDVEIALTSRKTIDKGWVYKYLHPWLRTGLLTSSGEKWRHRRKILTPAFHFNILRKYMDITQEQGEKLIKFLQCDGKESVQSLIPFCSKFTLNIICGNPFVIKIFNIQQIKFCKSKSAMGVALDSLDTKTIEKYKQAIYKIGEITVYRMPRPYIHDWMLKLVPFLPINRHRKQALSILHEFTAKVLKERKEYHDRTGNKYLQDLTEEDKDGDDDVYMGCKKRLAMLDLLLSAEKDGLIDDEGIKEEVDTFTFEGHDTTGMAMTFILMLLAENKNAQDKARDEVNEMLKKNNGILGIAEVQELHYLERCIKESMRLYPPVPTIFRDVSEDLQLKHGLIPSGSCVVCHFYDLHRDPNFWDEPDKFDPDRFLLENSSKRHPFAYIPFSAGSRNCIGQKFALLELKSILGRILQNFYLEPVTRLADIKLIADLVLRPSEPVHLKFVKIEKNT</sequence>
<dbReference type="GO" id="GO:0005506">
    <property type="term" value="F:iron ion binding"/>
    <property type="evidence" value="ECO:0007669"/>
    <property type="project" value="InterPro"/>
</dbReference>
<dbReference type="Pfam" id="PF00067">
    <property type="entry name" value="p450"/>
    <property type="match status" value="1"/>
</dbReference>
<evidence type="ECO:0000256" key="8">
    <source>
        <dbReference type="ARBA" id="ARBA00023033"/>
    </source>
</evidence>
<dbReference type="PROSITE" id="PS00086">
    <property type="entry name" value="CYTOCHROME_P450"/>
    <property type="match status" value="1"/>
</dbReference>
<dbReference type="PRINTS" id="PR00385">
    <property type="entry name" value="P450"/>
</dbReference>
<dbReference type="CDD" id="cd20628">
    <property type="entry name" value="CYP4"/>
    <property type="match status" value="1"/>
</dbReference>